<evidence type="ECO:0000313" key="3">
    <source>
        <dbReference type="Proteomes" id="UP000319783"/>
    </source>
</evidence>
<dbReference type="PANTHER" id="PTHR30289">
    <property type="entry name" value="UNCHARACTERIZED PROTEIN YBCL-RELATED"/>
    <property type="match status" value="1"/>
</dbReference>
<feature type="signal peptide" evidence="1">
    <location>
        <begin position="1"/>
        <end position="26"/>
    </location>
</feature>
<sequence length="186" mass="20751">MVKKICCLFITLIILCFYQSKNQSHANITGEQKMKIEIKSPAFEEGGMIPQKHTCDGEDISPPLSWNSVPNGTKSLALICDDPDAPMGTWVHWVLFNLPANVQTLPENMPYQKTLKNGAKQGTTDFKKIGYGGPCPPSGTHRYYFKLYALDTEINLDAGTTKQQLLKAMEGHIIAEGQLMGKYKRQ</sequence>
<dbReference type="Proteomes" id="UP000319783">
    <property type="component" value="Unassembled WGS sequence"/>
</dbReference>
<dbReference type="PANTHER" id="PTHR30289:SF1">
    <property type="entry name" value="PEBP (PHOSPHATIDYLETHANOLAMINE-BINDING PROTEIN) FAMILY PROTEIN"/>
    <property type="match status" value="1"/>
</dbReference>
<evidence type="ECO:0000256" key="1">
    <source>
        <dbReference type="SAM" id="SignalP"/>
    </source>
</evidence>
<dbReference type="InterPro" id="IPR036610">
    <property type="entry name" value="PEBP-like_sf"/>
</dbReference>
<protein>
    <recommendedName>
        <fullName evidence="4">Phospholipid-binding protein</fullName>
    </recommendedName>
</protein>
<dbReference type="InterPro" id="IPR005247">
    <property type="entry name" value="YbhB_YbcL/LppC-like"/>
</dbReference>
<feature type="chain" id="PRO_5022090954" description="Phospholipid-binding protein" evidence="1">
    <location>
        <begin position="27"/>
        <end position="186"/>
    </location>
</feature>
<evidence type="ECO:0000313" key="2">
    <source>
        <dbReference type="EMBL" id="TLD41542.1"/>
    </source>
</evidence>
<dbReference type="EMBL" id="SULG01000044">
    <property type="protein sequence ID" value="TLD41542.1"/>
    <property type="molecule type" value="Genomic_DNA"/>
</dbReference>
<dbReference type="CDD" id="cd00865">
    <property type="entry name" value="PEBP_bact_arch"/>
    <property type="match status" value="1"/>
</dbReference>
<reference evidence="2 3" key="1">
    <citation type="submission" date="2019-04" db="EMBL/GenBank/DDBJ databases">
        <title>Genome of a novel bacterium Candidatus Jettenia ecosi reconstructed from metagenome of an anammox bioreactor.</title>
        <authorList>
            <person name="Mardanov A.V."/>
            <person name="Beletsky A.V."/>
            <person name="Ravin N.V."/>
            <person name="Botchkova E.A."/>
            <person name="Litti Y.V."/>
            <person name="Nozhevnikova A.N."/>
        </authorList>
    </citation>
    <scope>NUCLEOTIDE SEQUENCE [LARGE SCALE GENOMIC DNA]</scope>
    <source>
        <strain evidence="2">J2</strain>
    </source>
</reference>
<dbReference type="AlphaFoldDB" id="A0A533QA55"/>
<dbReference type="InterPro" id="IPR008914">
    <property type="entry name" value="PEBP"/>
</dbReference>
<name>A0A533QA55_9BACT</name>
<organism evidence="2 3">
    <name type="scientific">Candidatus Jettenia ecosi</name>
    <dbReference type="NCBI Taxonomy" id="2494326"/>
    <lineage>
        <taxon>Bacteria</taxon>
        <taxon>Pseudomonadati</taxon>
        <taxon>Planctomycetota</taxon>
        <taxon>Candidatus Brocadiia</taxon>
        <taxon>Candidatus Brocadiales</taxon>
        <taxon>Candidatus Brocadiaceae</taxon>
        <taxon>Candidatus Jettenia</taxon>
    </lineage>
</organism>
<dbReference type="Pfam" id="PF01161">
    <property type="entry name" value="PBP"/>
    <property type="match status" value="1"/>
</dbReference>
<comment type="caution">
    <text evidence="2">The sequence shown here is derived from an EMBL/GenBank/DDBJ whole genome shotgun (WGS) entry which is preliminary data.</text>
</comment>
<dbReference type="NCBIfam" id="TIGR00481">
    <property type="entry name" value="YbhB/YbcL family Raf kinase inhibitor-like protein"/>
    <property type="match status" value="1"/>
</dbReference>
<proteinExistence type="predicted"/>
<gene>
    <name evidence="2" type="ORF">JETT_2195</name>
</gene>
<keyword evidence="1" id="KW-0732">Signal</keyword>
<dbReference type="Gene3D" id="3.90.280.10">
    <property type="entry name" value="PEBP-like"/>
    <property type="match status" value="1"/>
</dbReference>
<dbReference type="SUPFAM" id="SSF49777">
    <property type="entry name" value="PEBP-like"/>
    <property type="match status" value="1"/>
</dbReference>
<evidence type="ECO:0008006" key="4">
    <source>
        <dbReference type="Google" id="ProtNLM"/>
    </source>
</evidence>
<accession>A0A533QA55</accession>